<evidence type="ECO:0000259" key="9">
    <source>
        <dbReference type="PROSITE" id="PS01124"/>
    </source>
</evidence>
<evidence type="ECO:0000256" key="3">
    <source>
        <dbReference type="ARBA" id="ARBA00022553"/>
    </source>
</evidence>
<keyword evidence="12" id="KW-1185">Reference proteome</keyword>
<dbReference type="PANTHER" id="PTHR42713:SF3">
    <property type="entry name" value="TRANSCRIPTIONAL REGULATORY PROTEIN HPTR"/>
    <property type="match status" value="1"/>
</dbReference>
<dbReference type="GO" id="GO:0003700">
    <property type="term" value="F:DNA-binding transcription factor activity"/>
    <property type="evidence" value="ECO:0007669"/>
    <property type="project" value="InterPro"/>
</dbReference>
<dbReference type="SUPFAM" id="SSF52172">
    <property type="entry name" value="CheY-like"/>
    <property type="match status" value="1"/>
</dbReference>
<evidence type="ECO:0000256" key="8">
    <source>
        <dbReference type="PROSITE-ProRule" id="PRU00169"/>
    </source>
</evidence>
<dbReference type="RefSeq" id="WP_116065185.1">
    <property type="nucleotide sequence ID" value="NZ_QRDZ01000043.1"/>
</dbReference>
<dbReference type="Pfam" id="PF00072">
    <property type="entry name" value="Response_reg"/>
    <property type="match status" value="1"/>
</dbReference>
<evidence type="ECO:0000256" key="2">
    <source>
        <dbReference type="ARBA" id="ARBA00022490"/>
    </source>
</evidence>
<proteinExistence type="predicted"/>
<dbReference type="GO" id="GO:0000160">
    <property type="term" value="P:phosphorelay signal transduction system"/>
    <property type="evidence" value="ECO:0007669"/>
    <property type="project" value="UniProtKB-KW"/>
</dbReference>
<evidence type="ECO:0000256" key="4">
    <source>
        <dbReference type="ARBA" id="ARBA00023012"/>
    </source>
</evidence>
<sequence>MIKVLIIDDEYLVRERLKICVDWASLGYEIAGEADNGEDALMMLEHISARLAIVDINMPIVDGLAFAQAAQTSHPELKIVILTGYSSFEYARTAIQAGVSDYLLKPINMEELVRVLVQLRDRIESETHKQRLNADLQLNLAESDGILKREFLQTCLDGTADVVRDKPKYRLYCPNLIDGSLFVTVVSIDKTGAEPPPLWQKFAVANICGEVMQSSGFKHFESTYDADGRIVLIASIPSGTSADAGLGLLLQTCSKAIRAVHDYLKFTVTAGIGPSVHGIADAAASYREAVRACRHKTVCGNNRIIRWDQLPGRRSEDLSYIREDMIILLRLGDAEAIETSLDRLSDSLIAGRQPVETLYLVLYELMTTLNIFASENKLEAHAAIIETLHPMKLVDELETLDAIKRWLREQFRNALVRAKSLKQSTPTKLASKAKQYIDENFGNAELDLTDIAKSVFVNPSYLSRIFKNELGYSVVEYLTRCRMLKAKELMEQGCKNMFFIAESVGYKDTHYFSKCFKKHYSVSPSKFIAGD</sequence>
<dbReference type="Pfam" id="PF12833">
    <property type="entry name" value="HTH_18"/>
    <property type="match status" value="1"/>
</dbReference>
<keyword evidence="4" id="KW-0902">Two-component regulatory system</keyword>
<dbReference type="InterPro" id="IPR051552">
    <property type="entry name" value="HptR"/>
</dbReference>
<feature type="domain" description="Response regulatory" evidence="10">
    <location>
        <begin position="3"/>
        <end position="120"/>
    </location>
</feature>
<dbReference type="PROSITE" id="PS00041">
    <property type="entry name" value="HTH_ARAC_FAMILY_1"/>
    <property type="match status" value="1"/>
</dbReference>
<dbReference type="SUPFAM" id="SSF46689">
    <property type="entry name" value="Homeodomain-like"/>
    <property type="match status" value="2"/>
</dbReference>
<dbReference type="GO" id="GO:0043565">
    <property type="term" value="F:sequence-specific DNA binding"/>
    <property type="evidence" value="ECO:0007669"/>
    <property type="project" value="InterPro"/>
</dbReference>
<protein>
    <submittedName>
        <fullName evidence="11">Two-component system response regulator YesN</fullName>
    </submittedName>
</protein>
<comment type="caution">
    <text evidence="11">The sequence shown here is derived from an EMBL/GenBank/DDBJ whole genome shotgun (WGS) entry which is preliminary data.</text>
</comment>
<dbReference type="AlphaFoldDB" id="A0A3D9I0U4"/>
<evidence type="ECO:0000259" key="10">
    <source>
        <dbReference type="PROSITE" id="PS50110"/>
    </source>
</evidence>
<keyword evidence="6" id="KW-0238">DNA-binding</keyword>
<keyword evidence="7" id="KW-0804">Transcription</keyword>
<keyword evidence="2" id="KW-0963">Cytoplasm</keyword>
<dbReference type="InterPro" id="IPR041522">
    <property type="entry name" value="CdaR_GGDEF"/>
</dbReference>
<keyword evidence="5" id="KW-0805">Transcription regulation</keyword>
<dbReference type="PROSITE" id="PS50110">
    <property type="entry name" value="RESPONSE_REGULATORY"/>
    <property type="match status" value="1"/>
</dbReference>
<dbReference type="Gene3D" id="1.10.10.60">
    <property type="entry name" value="Homeodomain-like"/>
    <property type="match status" value="2"/>
</dbReference>
<accession>A0A3D9I0U4</accession>
<dbReference type="Pfam" id="PF17853">
    <property type="entry name" value="GGDEF_2"/>
    <property type="match status" value="1"/>
</dbReference>
<dbReference type="Gene3D" id="3.40.50.2300">
    <property type="match status" value="1"/>
</dbReference>
<dbReference type="InterPro" id="IPR018060">
    <property type="entry name" value="HTH_AraC"/>
</dbReference>
<dbReference type="InterPro" id="IPR011006">
    <property type="entry name" value="CheY-like_superfamily"/>
</dbReference>
<dbReference type="InterPro" id="IPR009057">
    <property type="entry name" value="Homeodomain-like_sf"/>
</dbReference>
<dbReference type="PANTHER" id="PTHR42713">
    <property type="entry name" value="HISTIDINE KINASE-RELATED"/>
    <property type="match status" value="1"/>
</dbReference>
<keyword evidence="3 8" id="KW-0597">Phosphoprotein</keyword>
<feature type="domain" description="HTH araC/xylS-type" evidence="9">
    <location>
        <begin position="431"/>
        <end position="530"/>
    </location>
</feature>
<evidence type="ECO:0000256" key="1">
    <source>
        <dbReference type="ARBA" id="ARBA00004496"/>
    </source>
</evidence>
<name>A0A3D9I0U4_9BACL</name>
<dbReference type="Proteomes" id="UP000256977">
    <property type="component" value="Unassembled WGS sequence"/>
</dbReference>
<evidence type="ECO:0000313" key="11">
    <source>
        <dbReference type="EMBL" id="RED55388.1"/>
    </source>
</evidence>
<comment type="subcellular location">
    <subcellularLocation>
        <location evidence="1">Cytoplasm</location>
    </subcellularLocation>
</comment>
<dbReference type="SMART" id="SM00342">
    <property type="entry name" value="HTH_ARAC"/>
    <property type="match status" value="1"/>
</dbReference>
<dbReference type="GO" id="GO:0005737">
    <property type="term" value="C:cytoplasm"/>
    <property type="evidence" value="ECO:0007669"/>
    <property type="project" value="UniProtKB-SubCell"/>
</dbReference>
<dbReference type="PROSITE" id="PS01124">
    <property type="entry name" value="HTH_ARAC_FAMILY_2"/>
    <property type="match status" value="1"/>
</dbReference>
<organism evidence="11 12">
    <name type="scientific">Cohnella phaseoli</name>
    <dbReference type="NCBI Taxonomy" id="456490"/>
    <lineage>
        <taxon>Bacteria</taxon>
        <taxon>Bacillati</taxon>
        <taxon>Bacillota</taxon>
        <taxon>Bacilli</taxon>
        <taxon>Bacillales</taxon>
        <taxon>Paenibacillaceae</taxon>
        <taxon>Cohnella</taxon>
    </lineage>
</organism>
<dbReference type="OrthoDB" id="9794370at2"/>
<feature type="modified residue" description="4-aspartylphosphate" evidence="8">
    <location>
        <position position="55"/>
    </location>
</feature>
<evidence type="ECO:0000313" key="12">
    <source>
        <dbReference type="Proteomes" id="UP000256977"/>
    </source>
</evidence>
<dbReference type="CDD" id="cd17536">
    <property type="entry name" value="REC_YesN-like"/>
    <property type="match status" value="1"/>
</dbReference>
<gene>
    <name evidence="11" type="ORF">DFP98_14332</name>
</gene>
<dbReference type="InterPro" id="IPR018062">
    <property type="entry name" value="HTH_AraC-typ_CS"/>
</dbReference>
<dbReference type="SMART" id="SM00448">
    <property type="entry name" value="REC"/>
    <property type="match status" value="1"/>
</dbReference>
<dbReference type="InterPro" id="IPR001789">
    <property type="entry name" value="Sig_transdc_resp-reg_receiver"/>
</dbReference>
<reference evidence="11 12" key="1">
    <citation type="submission" date="2018-07" db="EMBL/GenBank/DDBJ databases">
        <title>Genomic Encyclopedia of Type Strains, Phase III (KMG-III): the genomes of soil and plant-associated and newly described type strains.</title>
        <authorList>
            <person name="Whitman W."/>
        </authorList>
    </citation>
    <scope>NUCLEOTIDE SEQUENCE [LARGE SCALE GENOMIC DNA]</scope>
    <source>
        <strain evidence="11 12">CECT 7287</strain>
    </source>
</reference>
<evidence type="ECO:0000256" key="5">
    <source>
        <dbReference type="ARBA" id="ARBA00023015"/>
    </source>
</evidence>
<evidence type="ECO:0000256" key="6">
    <source>
        <dbReference type="ARBA" id="ARBA00023125"/>
    </source>
</evidence>
<dbReference type="EMBL" id="QRDZ01000043">
    <property type="protein sequence ID" value="RED55388.1"/>
    <property type="molecule type" value="Genomic_DNA"/>
</dbReference>
<evidence type="ECO:0000256" key="7">
    <source>
        <dbReference type="ARBA" id="ARBA00023163"/>
    </source>
</evidence>